<dbReference type="GO" id="GO:0003676">
    <property type="term" value="F:nucleic acid binding"/>
    <property type="evidence" value="ECO:0007669"/>
    <property type="project" value="InterPro"/>
</dbReference>
<gene>
    <name evidence="5" type="ORF">PCON_06162</name>
</gene>
<evidence type="ECO:0000259" key="4">
    <source>
        <dbReference type="Pfam" id="PF13847"/>
    </source>
</evidence>
<evidence type="ECO:0000256" key="2">
    <source>
        <dbReference type="ARBA" id="ARBA00022679"/>
    </source>
</evidence>
<dbReference type="OMA" id="MPRIPYS"/>
<dbReference type="InterPro" id="IPR004556">
    <property type="entry name" value="HemK-like"/>
</dbReference>
<dbReference type="GO" id="GO:0005739">
    <property type="term" value="C:mitochondrion"/>
    <property type="evidence" value="ECO:0007669"/>
    <property type="project" value="TreeGrafter"/>
</dbReference>
<evidence type="ECO:0000313" key="6">
    <source>
        <dbReference type="Proteomes" id="UP000018144"/>
    </source>
</evidence>
<dbReference type="Proteomes" id="UP000018144">
    <property type="component" value="Unassembled WGS sequence"/>
</dbReference>
<evidence type="ECO:0000256" key="1">
    <source>
        <dbReference type="ARBA" id="ARBA00022603"/>
    </source>
</evidence>
<dbReference type="NCBIfam" id="TIGR00536">
    <property type="entry name" value="hemK_fam"/>
    <property type="match status" value="1"/>
</dbReference>
<dbReference type="GO" id="GO:0008276">
    <property type="term" value="F:protein methyltransferase activity"/>
    <property type="evidence" value="ECO:0007669"/>
    <property type="project" value="InterPro"/>
</dbReference>
<name>U4KYE8_PYROM</name>
<dbReference type="InterPro" id="IPR029063">
    <property type="entry name" value="SAM-dependent_MTases_sf"/>
</dbReference>
<dbReference type="PANTHER" id="PTHR18895">
    <property type="entry name" value="HEMK METHYLTRANSFERASE"/>
    <property type="match status" value="1"/>
</dbReference>
<keyword evidence="3" id="KW-0949">S-adenosyl-L-methionine</keyword>
<dbReference type="SUPFAM" id="SSF53335">
    <property type="entry name" value="S-adenosyl-L-methionine-dependent methyltransferases"/>
    <property type="match status" value="1"/>
</dbReference>
<dbReference type="PROSITE" id="PS00092">
    <property type="entry name" value="N6_MTASE"/>
    <property type="match status" value="1"/>
</dbReference>
<dbReference type="InterPro" id="IPR050320">
    <property type="entry name" value="N5-glutamine_MTase"/>
</dbReference>
<proteinExistence type="predicted"/>
<dbReference type="GO" id="GO:0032259">
    <property type="term" value="P:methylation"/>
    <property type="evidence" value="ECO:0007669"/>
    <property type="project" value="UniProtKB-KW"/>
</dbReference>
<keyword evidence="1 5" id="KW-0489">Methyltransferase</keyword>
<keyword evidence="2 5" id="KW-0808">Transferase</keyword>
<accession>U4KYE8</accession>
<sequence length="302" mass="33497">MPRLPTTLLRRASKLSPHLPTLLKVCRSLDSAQIELKWLKEHAKTPEELQNFVYRRGELNEPLQYILGTQPFGATEILCERGVLIPRAETEEIALHLAGLLKSGMKVVDLCTGTGCIPLLLAAEKQVSTVGVDISPIALSLAMKNLEHNKEVLRGRAQFLMGDVLSDIEETAYSVQACFDEMEEGHESVDVVVSNPPYISADGYNKDTARSVRLWEPKLALEAEHDGDHFYPKIAEIAEALGARAIVAEVGGWEQARRVEGYWRQLGWSGTNVWEDFAKKGRTVVAWNQGGEWVKDGPNAAQ</sequence>
<keyword evidence="6" id="KW-1185">Reference proteome</keyword>
<dbReference type="InterPro" id="IPR002052">
    <property type="entry name" value="DNA_methylase_N6_adenine_CS"/>
</dbReference>
<dbReference type="OrthoDB" id="269872at2759"/>
<dbReference type="Pfam" id="PF13847">
    <property type="entry name" value="Methyltransf_31"/>
    <property type="match status" value="1"/>
</dbReference>
<evidence type="ECO:0000313" key="5">
    <source>
        <dbReference type="EMBL" id="CCX06575.1"/>
    </source>
</evidence>
<organism evidence="5 6">
    <name type="scientific">Pyronema omphalodes (strain CBS 100304)</name>
    <name type="common">Pyronema confluens</name>
    <dbReference type="NCBI Taxonomy" id="1076935"/>
    <lineage>
        <taxon>Eukaryota</taxon>
        <taxon>Fungi</taxon>
        <taxon>Dikarya</taxon>
        <taxon>Ascomycota</taxon>
        <taxon>Pezizomycotina</taxon>
        <taxon>Pezizomycetes</taxon>
        <taxon>Pezizales</taxon>
        <taxon>Pyronemataceae</taxon>
        <taxon>Pyronema</taxon>
    </lineage>
</organism>
<dbReference type="InterPro" id="IPR025714">
    <property type="entry name" value="Methyltranfer_dom"/>
</dbReference>
<feature type="domain" description="Methyltransferase" evidence="4">
    <location>
        <begin position="102"/>
        <end position="195"/>
    </location>
</feature>
<dbReference type="AlphaFoldDB" id="U4KYE8"/>
<dbReference type="STRING" id="1076935.U4KYE8"/>
<reference evidence="5 6" key="1">
    <citation type="journal article" date="2013" name="PLoS Genet.">
        <title>The genome and development-dependent transcriptomes of Pyronema confluens: a window into fungal evolution.</title>
        <authorList>
            <person name="Traeger S."/>
            <person name="Altegoer F."/>
            <person name="Freitag M."/>
            <person name="Gabaldon T."/>
            <person name="Kempken F."/>
            <person name="Kumar A."/>
            <person name="Marcet-Houben M."/>
            <person name="Poggeler S."/>
            <person name="Stajich J.E."/>
            <person name="Nowrousian M."/>
        </authorList>
    </citation>
    <scope>NUCLEOTIDE SEQUENCE [LARGE SCALE GENOMIC DNA]</scope>
    <source>
        <strain evidence="6">CBS 100304</strain>
        <tissue evidence="5">Vegetative mycelium</tissue>
    </source>
</reference>
<dbReference type="PANTHER" id="PTHR18895:SF74">
    <property type="entry name" value="MTRF1L RELEASE FACTOR GLUTAMINE METHYLTRANSFERASE"/>
    <property type="match status" value="1"/>
</dbReference>
<evidence type="ECO:0000256" key="3">
    <source>
        <dbReference type="ARBA" id="ARBA00022691"/>
    </source>
</evidence>
<dbReference type="CDD" id="cd02440">
    <property type="entry name" value="AdoMet_MTases"/>
    <property type="match status" value="1"/>
</dbReference>
<dbReference type="Gene3D" id="3.40.50.150">
    <property type="entry name" value="Vaccinia Virus protein VP39"/>
    <property type="match status" value="1"/>
</dbReference>
<dbReference type="eggNOG" id="KOG2904">
    <property type="taxonomic scope" value="Eukaryota"/>
</dbReference>
<protein>
    <submittedName>
        <fullName evidence="5">Similar to Mitochondrial N(5)-glutamine methyltransferase MTQ1 acc. no. P53944</fullName>
    </submittedName>
</protein>
<dbReference type="EMBL" id="HF935298">
    <property type="protein sequence ID" value="CCX06575.1"/>
    <property type="molecule type" value="Genomic_DNA"/>
</dbReference>